<evidence type="ECO:0000313" key="3">
    <source>
        <dbReference type="EMBL" id="KAF5315081.1"/>
    </source>
</evidence>
<feature type="domain" description="Nephrocystin 3-like N-terminal" evidence="2">
    <location>
        <begin position="97"/>
        <end position="253"/>
    </location>
</feature>
<name>A0A8H5B1V6_9AGAR</name>
<keyword evidence="1" id="KW-0677">Repeat</keyword>
<dbReference type="InterPro" id="IPR056884">
    <property type="entry name" value="NPHP3-like_N"/>
</dbReference>
<dbReference type="PANTHER" id="PTHR10039">
    <property type="entry name" value="AMELOGENIN"/>
    <property type="match status" value="1"/>
</dbReference>
<accession>A0A8H5B1V6</accession>
<comment type="caution">
    <text evidence="3">The sequence shown here is derived from an EMBL/GenBank/DDBJ whole genome shotgun (WGS) entry which is preliminary data.</text>
</comment>
<sequence>MDTTPTNTRNANVLESQQALTSMIAMTQSVITGGVFEFNHTNVHRSKGPIESLQEQVAQSAFHNSAQRIDAPRCHPNTRVVVKEKGHRWIMRSDAQSMNASILWLNGAAGGGKSAIAQSLAEQCAEEHLLLASFFFSRSDPSRNHAKHLIATMVYQIYQTIPPHTQELIHRAIEQDPLIWSRDISTQFRVLIVDPISQLKGSGYFQDIHAPRVIIIDGLDECVDRMIQRKILEVILKALCDWHLPFLFFISSRPEPEIKAVFERPQMLSIAFSIPLNDDYLPDVDIELFLRDKFQECRTIHPLRRHIPPEWPPQSAITTLVRKSSGQFIYASVVVKYVTSIRHSPHRRLEVILDLRPTTDSPFAELDAVYSQILSGVEDLSTVQRIISFRVLFPAFGVEEIETILNMEDGELPLAMSDMASLICILSEEHSRPGGNLHILHASFEDYLFDTSRSKHHCIDRTGSYYIFTKALISCIMGADIEDSQSLTMSWIILSSVADCFHAIDLDSDITQYIVTTFSTSALYNRVRKPLSNFNLKAWFQYSLPRIFKALDHSKSSGATTIRQHLLDDFDNLLSYHLNLYPKTIRFNFNVALISLVQTPNLIPRGAFYAALQLDHESSDGAEAEDSILADNSPFLTEGTIKMISDYLCTPSRSHSHAVGPETFSEAAIYCLRYLCRDGAPAQVNIPVISYRQRCIRRMYPWKWNRRFIFEEVRGPGVTPWMWLSWPWEQKTVLEPYRYDMIYAHLPLDDWATQLYDSPVVYYRMRSERYWLALHYLTQFLPAAGDSDTLVEMCRKKVFASKSQDFPRKSRRARVAMRDYLERWGHALY</sequence>
<dbReference type="EMBL" id="JAACJJ010000043">
    <property type="protein sequence ID" value="KAF5315081.1"/>
    <property type="molecule type" value="Genomic_DNA"/>
</dbReference>
<reference evidence="3 4" key="1">
    <citation type="journal article" date="2020" name="ISME J.">
        <title>Uncovering the hidden diversity of litter-decomposition mechanisms in mushroom-forming fungi.</title>
        <authorList>
            <person name="Floudas D."/>
            <person name="Bentzer J."/>
            <person name="Ahren D."/>
            <person name="Johansson T."/>
            <person name="Persson P."/>
            <person name="Tunlid A."/>
        </authorList>
    </citation>
    <scope>NUCLEOTIDE SEQUENCE [LARGE SCALE GENOMIC DNA]</scope>
    <source>
        <strain evidence="3 4">CBS 101986</strain>
    </source>
</reference>
<dbReference type="Pfam" id="PF24883">
    <property type="entry name" value="NPHP3_N"/>
    <property type="match status" value="1"/>
</dbReference>
<protein>
    <recommendedName>
        <fullName evidence="2">Nephrocystin 3-like N-terminal domain-containing protein</fullName>
    </recommendedName>
</protein>
<keyword evidence="4" id="KW-1185">Reference proteome</keyword>
<organism evidence="3 4">
    <name type="scientific">Psilocybe cf. subviscida</name>
    <dbReference type="NCBI Taxonomy" id="2480587"/>
    <lineage>
        <taxon>Eukaryota</taxon>
        <taxon>Fungi</taxon>
        <taxon>Dikarya</taxon>
        <taxon>Basidiomycota</taxon>
        <taxon>Agaricomycotina</taxon>
        <taxon>Agaricomycetes</taxon>
        <taxon>Agaricomycetidae</taxon>
        <taxon>Agaricales</taxon>
        <taxon>Agaricineae</taxon>
        <taxon>Strophariaceae</taxon>
        <taxon>Psilocybe</taxon>
    </lineage>
</organism>
<dbReference type="OrthoDB" id="2966833at2759"/>
<dbReference type="SUPFAM" id="SSF52540">
    <property type="entry name" value="P-loop containing nucleoside triphosphate hydrolases"/>
    <property type="match status" value="1"/>
</dbReference>
<dbReference type="InterPro" id="IPR027417">
    <property type="entry name" value="P-loop_NTPase"/>
</dbReference>
<dbReference type="PANTHER" id="PTHR10039:SF14">
    <property type="entry name" value="NACHT DOMAIN-CONTAINING PROTEIN"/>
    <property type="match status" value="1"/>
</dbReference>
<dbReference type="Gene3D" id="3.40.50.300">
    <property type="entry name" value="P-loop containing nucleotide triphosphate hydrolases"/>
    <property type="match status" value="1"/>
</dbReference>
<dbReference type="Proteomes" id="UP000567179">
    <property type="component" value="Unassembled WGS sequence"/>
</dbReference>
<evidence type="ECO:0000313" key="4">
    <source>
        <dbReference type="Proteomes" id="UP000567179"/>
    </source>
</evidence>
<evidence type="ECO:0000256" key="1">
    <source>
        <dbReference type="ARBA" id="ARBA00022737"/>
    </source>
</evidence>
<evidence type="ECO:0000259" key="2">
    <source>
        <dbReference type="Pfam" id="PF24883"/>
    </source>
</evidence>
<gene>
    <name evidence="3" type="ORF">D9619_007608</name>
</gene>
<dbReference type="AlphaFoldDB" id="A0A8H5B1V6"/>
<proteinExistence type="predicted"/>